<dbReference type="STRING" id="146018.BN2156_04477"/>
<feature type="compositionally biased region" description="Polar residues" evidence="1">
    <location>
        <begin position="53"/>
        <end position="62"/>
    </location>
</feature>
<dbReference type="RefSeq" id="WP_090517060.1">
    <property type="nucleotide sequence ID" value="NZ_CWKH01000002.1"/>
</dbReference>
<accession>A0A0H5RUY9</accession>
<proteinExistence type="predicted"/>
<evidence type="ECO:0000313" key="3">
    <source>
        <dbReference type="Proteomes" id="UP000199147"/>
    </source>
</evidence>
<dbReference type="AlphaFoldDB" id="A0A0H5RUY9"/>
<sequence length="93" mass="9101">MANELQVDAAGLRRAANSSTGVVAGLTSPAASNPTSSQPSAGGVAAMNAALASTQSRQSARMTGQAGDLSVSSARYDSADSDGRDSINATVSV</sequence>
<evidence type="ECO:0000256" key="1">
    <source>
        <dbReference type="SAM" id="MobiDB-lite"/>
    </source>
</evidence>
<feature type="compositionally biased region" description="Low complexity" evidence="1">
    <location>
        <begin position="41"/>
        <end position="52"/>
    </location>
</feature>
<keyword evidence="3" id="KW-1185">Reference proteome</keyword>
<reference evidence="3" key="1">
    <citation type="submission" date="2015-07" db="EMBL/GenBank/DDBJ databases">
        <authorList>
            <person name="Urmite Genomes"/>
        </authorList>
    </citation>
    <scope>NUCLEOTIDE SEQUENCE [LARGE SCALE GENOMIC DNA]</scope>
    <source>
        <strain evidence="3">type strain: ATCC 49404</strain>
    </source>
</reference>
<dbReference type="OrthoDB" id="4638237at2"/>
<name>A0A0H5RUY9_9MYCO</name>
<organism evidence="2 3">
    <name type="scientific">Mycolicibacterium neworleansense</name>
    <dbReference type="NCBI Taxonomy" id="146018"/>
    <lineage>
        <taxon>Bacteria</taxon>
        <taxon>Bacillati</taxon>
        <taxon>Actinomycetota</taxon>
        <taxon>Actinomycetes</taxon>
        <taxon>Mycobacteriales</taxon>
        <taxon>Mycobacteriaceae</taxon>
        <taxon>Mycolicibacterium</taxon>
    </lineage>
</organism>
<evidence type="ECO:0000313" key="2">
    <source>
        <dbReference type="EMBL" id="CRZ17591.1"/>
    </source>
</evidence>
<feature type="compositionally biased region" description="Polar residues" evidence="1">
    <location>
        <begin position="29"/>
        <end position="40"/>
    </location>
</feature>
<feature type="region of interest" description="Disordered" evidence="1">
    <location>
        <begin position="24"/>
        <end position="93"/>
    </location>
</feature>
<protein>
    <submittedName>
        <fullName evidence="2">Uncharacterized protein</fullName>
    </submittedName>
</protein>
<dbReference type="Proteomes" id="UP000199147">
    <property type="component" value="Unassembled WGS sequence"/>
</dbReference>
<gene>
    <name evidence="2" type="ORF">BN2156_04477</name>
</gene>
<dbReference type="EMBL" id="CWKH01000002">
    <property type="protein sequence ID" value="CRZ17591.1"/>
    <property type="molecule type" value="Genomic_DNA"/>
</dbReference>